<name>A0ABY5KW29_9CELL</name>
<dbReference type="RefSeq" id="WP_227570447.1">
    <property type="nucleotide sequence ID" value="NZ_CP101988.1"/>
</dbReference>
<dbReference type="PANTHER" id="PTHR41386">
    <property type="entry name" value="INTEGRAL MEMBRANE PROTEIN-RELATED"/>
    <property type="match status" value="1"/>
</dbReference>
<dbReference type="EMBL" id="CP101988">
    <property type="protein sequence ID" value="UUI74697.1"/>
    <property type="molecule type" value="Genomic_DNA"/>
</dbReference>
<protein>
    <submittedName>
        <fullName evidence="3">DUF1003 domain-containing protein</fullName>
    </submittedName>
</protein>
<keyword evidence="2" id="KW-0472">Membrane</keyword>
<evidence type="ECO:0000256" key="1">
    <source>
        <dbReference type="SAM" id="MobiDB-lite"/>
    </source>
</evidence>
<feature type="region of interest" description="Disordered" evidence="1">
    <location>
        <begin position="154"/>
        <end position="191"/>
    </location>
</feature>
<reference evidence="3 4" key="1">
    <citation type="submission" date="2022-07" db="EMBL/GenBank/DDBJ databases">
        <title>Novel species in genus cellulomonas.</title>
        <authorList>
            <person name="Ye L."/>
        </authorList>
    </citation>
    <scope>NUCLEOTIDE SEQUENCE [LARGE SCALE GENOMIC DNA]</scope>
    <source>
        <strain evidence="4">zg-Y338</strain>
    </source>
</reference>
<evidence type="ECO:0000313" key="4">
    <source>
        <dbReference type="Proteomes" id="UP001316189"/>
    </source>
</evidence>
<sequence>MADRLDTPKEARRSLLPKIRLDQDAFGKVSEGIARFMGTPRFLVWLSLFCLAWIAWNTWAPATVQFDKAALGFTALTLMLSLQASYAAPLILLAQNRQTDRDRVTMEQDRQRSERNLADTEFLAREMAALRIALNDVATRDFVRSEMRNLLEELVAEREADREAERDAERERDVEHDGVGGPREPRTGDVS</sequence>
<organism evidence="3 4">
    <name type="scientific">Cellulomonas chengniuliangii</name>
    <dbReference type="NCBI Taxonomy" id="2968084"/>
    <lineage>
        <taxon>Bacteria</taxon>
        <taxon>Bacillati</taxon>
        <taxon>Actinomycetota</taxon>
        <taxon>Actinomycetes</taxon>
        <taxon>Micrococcales</taxon>
        <taxon>Cellulomonadaceae</taxon>
        <taxon>Cellulomonas</taxon>
    </lineage>
</organism>
<evidence type="ECO:0000256" key="2">
    <source>
        <dbReference type="SAM" id="Phobius"/>
    </source>
</evidence>
<dbReference type="Pfam" id="PF06210">
    <property type="entry name" value="DUF1003"/>
    <property type="match status" value="1"/>
</dbReference>
<accession>A0ABY5KW29</accession>
<keyword evidence="4" id="KW-1185">Reference proteome</keyword>
<evidence type="ECO:0000313" key="3">
    <source>
        <dbReference type="EMBL" id="UUI74697.1"/>
    </source>
</evidence>
<feature type="transmembrane region" description="Helical" evidence="2">
    <location>
        <begin position="42"/>
        <end position="59"/>
    </location>
</feature>
<keyword evidence="2" id="KW-1133">Transmembrane helix</keyword>
<dbReference type="Proteomes" id="UP001316189">
    <property type="component" value="Chromosome"/>
</dbReference>
<proteinExistence type="predicted"/>
<dbReference type="PANTHER" id="PTHR41386:SF1">
    <property type="entry name" value="MEMBRANE PROTEIN"/>
    <property type="match status" value="1"/>
</dbReference>
<gene>
    <name evidence="3" type="ORF">NP064_13010</name>
</gene>
<keyword evidence="2" id="KW-0812">Transmembrane</keyword>
<feature type="transmembrane region" description="Helical" evidence="2">
    <location>
        <begin position="71"/>
        <end position="93"/>
    </location>
</feature>
<dbReference type="InterPro" id="IPR010406">
    <property type="entry name" value="DUF1003"/>
</dbReference>